<protein>
    <recommendedName>
        <fullName evidence="2">Peptidase C39-like domain-containing protein</fullName>
    </recommendedName>
</protein>
<keyword evidence="4" id="KW-1185">Reference proteome</keyword>
<dbReference type="HOGENOM" id="CLU_1264987_0_0_9"/>
<proteinExistence type="predicted"/>
<evidence type="ECO:0000259" key="2">
    <source>
        <dbReference type="Pfam" id="PF13529"/>
    </source>
</evidence>
<dbReference type="Pfam" id="PF13529">
    <property type="entry name" value="Peptidase_C39_2"/>
    <property type="match status" value="1"/>
</dbReference>
<dbReference type="RefSeq" id="WP_013282524.1">
    <property type="nucleotide sequence ID" value="NC_014388.1"/>
</dbReference>
<keyword evidence="1" id="KW-0812">Transmembrane</keyword>
<feature type="domain" description="Peptidase C39-like" evidence="2">
    <location>
        <begin position="59"/>
        <end position="173"/>
    </location>
</feature>
<dbReference type="Gene3D" id="3.90.70.10">
    <property type="entry name" value="Cysteine proteinases"/>
    <property type="match status" value="1"/>
</dbReference>
<evidence type="ECO:0000256" key="1">
    <source>
        <dbReference type="SAM" id="Phobius"/>
    </source>
</evidence>
<dbReference type="KEGG" id="bpb:bpr_III188"/>
<dbReference type="Proteomes" id="UP000001299">
    <property type="component" value="Chromosome 2"/>
</dbReference>
<dbReference type="eggNOG" id="ENOG502ZAAV">
    <property type="taxonomic scope" value="Bacteria"/>
</dbReference>
<accession>E0S392</accession>
<gene>
    <name evidence="3" type="ordered locus">bpr_III188</name>
</gene>
<reference evidence="3 4" key="1">
    <citation type="journal article" date="2010" name="PLoS ONE">
        <title>The glycobiome of the rumen bacterium Butyrivibrio proteoclasticus B316(T) highlights adaptation to a polysaccharide-rich environment.</title>
        <authorList>
            <person name="Kelly W.J."/>
            <person name="Leahy S.C."/>
            <person name="Altermann E."/>
            <person name="Yeoman C.J."/>
            <person name="Dunne J.C."/>
            <person name="Kong Z."/>
            <person name="Pacheco D.M."/>
            <person name="Li D."/>
            <person name="Noel S.J."/>
            <person name="Moon C.D."/>
            <person name="Cookson A.L."/>
            <person name="Attwood G.T."/>
        </authorList>
    </citation>
    <scope>NUCLEOTIDE SEQUENCE [LARGE SCALE GENOMIC DNA]</scope>
    <source>
        <strain evidence="4">ATCC 51982 / DSM 14932 / B316</strain>
    </source>
</reference>
<name>E0S392_BUTPB</name>
<evidence type="ECO:0000313" key="3">
    <source>
        <dbReference type="EMBL" id="ADL35874.1"/>
    </source>
</evidence>
<keyword evidence="1" id="KW-1133">Transmembrane helix</keyword>
<keyword evidence="1" id="KW-0472">Membrane</keyword>
<dbReference type="AlphaFoldDB" id="E0S392"/>
<organism evidence="3 4">
    <name type="scientific">Butyrivibrio proteoclasticus (strain ATCC 51982 / DSM 14932 / B316)</name>
    <name type="common">Clostridium proteoclasticum</name>
    <dbReference type="NCBI Taxonomy" id="515622"/>
    <lineage>
        <taxon>Bacteria</taxon>
        <taxon>Bacillati</taxon>
        <taxon>Bacillota</taxon>
        <taxon>Clostridia</taxon>
        <taxon>Lachnospirales</taxon>
        <taxon>Lachnospiraceae</taxon>
        <taxon>Butyrivibrio</taxon>
    </lineage>
</organism>
<sequence>MKKTIRSVLIFITLIIIVLVGLLIKLRIQTGRILTDYSSIYKDDKYGAPVYVDGVEVITQDVSCGYACIEMFSAWNGGHLTEEDLYNEYGKVITSTGDKFCEEMNKRFPEYTTSIHKYMSNTELIDAAYENLARGVPVPFEWAAKYGDVWTLHYSLLVGMDIPNDKITVANPYGYVEELSVDEFLQRTSFEAYENMPFYFKLAFAVGMFEKNTIFTVHGLNGN</sequence>
<evidence type="ECO:0000313" key="4">
    <source>
        <dbReference type="Proteomes" id="UP000001299"/>
    </source>
</evidence>
<dbReference type="EMBL" id="CP001811">
    <property type="protein sequence ID" value="ADL35874.1"/>
    <property type="molecule type" value="Genomic_DNA"/>
</dbReference>
<dbReference type="InterPro" id="IPR039564">
    <property type="entry name" value="Peptidase_C39-like"/>
</dbReference>
<feature type="transmembrane region" description="Helical" evidence="1">
    <location>
        <begin position="6"/>
        <end position="24"/>
    </location>
</feature>